<dbReference type="PANTHER" id="PTHR31798:SF6">
    <property type="entry name" value="HYDROXYPROLINE-RICH GLYCOPROTEIN FAMILY PROTEIN"/>
    <property type="match status" value="1"/>
</dbReference>
<accession>A0ABC8JS62</accession>
<protein>
    <recommendedName>
        <fullName evidence="4">Hydroxyproline-rich glycoprotein family protein</fullName>
    </recommendedName>
</protein>
<sequence length="411" mass="43783">MRNSVETVNAAATAIITAESRVQPSSVQKRRWGNCWSLNSCFGSQKNNKRIGNAVLVPEPVASGAPPAILIQNSTTSIAPPSSPASFLQSGPSSVSHTPVGPLSLTSNTFSPKEPQSVFSAGPYANETQPVTPPVFSALITEPSTASFTPPPESSLHITTPSSPEVPFAQLLTSSLELTRRDSSGTNQKFSSSHYEFRSNQVCPGSPGGGNLISPGSVVSNSGTSSPYPGKSPMVEFRIGEPPKFLGFEHFTARKWGSRFGSGSITPVGHGSGMGSGALTPNGPGMVYGNNTAWPQISEVESLANSDHGSEVIVADHRVSFELTGEDVARCLASKLNRSHDRMNNNDRIEKDERRSIESLLGDRETEQQRIHQLSSSSVGSSKEFKFDNTKEESSEKVAGNSWSFFPGLRS</sequence>
<dbReference type="EMBL" id="CAKOAT010139821">
    <property type="protein sequence ID" value="CAH8338303.1"/>
    <property type="molecule type" value="Genomic_DNA"/>
</dbReference>
<evidence type="ECO:0000256" key="1">
    <source>
        <dbReference type="SAM" id="MobiDB-lite"/>
    </source>
</evidence>
<feature type="compositionally biased region" description="Low complexity" evidence="1">
    <location>
        <begin position="74"/>
        <end position="86"/>
    </location>
</feature>
<feature type="compositionally biased region" description="Basic and acidic residues" evidence="1">
    <location>
        <begin position="361"/>
        <end position="370"/>
    </location>
</feature>
<name>A0ABC8JS62_ERUVS</name>
<evidence type="ECO:0000313" key="2">
    <source>
        <dbReference type="EMBL" id="CAH8338303.1"/>
    </source>
</evidence>
<reference evidence="2 3" key="1">
    <citation type="submission" date="2022-03" db="EMBL/GenBank/DDBJ databases">
        <authorList>
            <person name="Macdonald S."/>
            <person name="Ahmed S."/>
            <person name="Newling K."/>
        </authorList>
    </citation>
    <scope>NUCLEOTIDE SEQUENCE [LARGE SCALE GENOMIC DNA]</scope>
</reference>
<organism evidence="2 3">
    <name type="scientific">Eruca vesicaria subsp. sativa</name>
    <name type="common">Garden rocket</name>
    <name type="synonym">Eruca sativa</name>
    <dbReference type="NCBI Taxonomy" id="29727"/>
    <lineage>
        <taxon>Eukaryota</taxon>
        <taxon>Viridiplantae</taxon>
        <taxon>Streptophyta</taxon>
        <taxon>Embryophyta</taxon>
        <taxon>Tracheophyta</taxon>
        <taxon>Spermatophyta</taxon>
        <taxon>Magnoliopsida</taxon>
        <taxon>eudicotyledons</taxon>
        <taxon>Gunneridae</taxon>
        <taxon>Pentapetalae</taxon>
        <taxon>rosids</taxon>
        <taxon>malvids</taxon>
        <taxon>Brassicales</taxon>
        <taxon>Brassicaceae</taxon>
        <taxon>Brassiceae</taxon>
        <taxon>Eruca</taxon>
    </lineage>
</organism>
<dbReference type="InterPro" id="IPR040420">
    <property type="entry name" value="At1g76660-like"/>
</dbReference>
<feature type="compositionally biased region" description="Polar residues" evidence="1">
    <location>
        <begin position="87"/>
        <end position="97"/>
    </location>
</feature>
<comment type="caution">
    <text evidence="2">The sequence shown here is derived from an EMBL/GenBank/DDBJ whole genome shotgun (WGS) entry which is preliminary data.</text>
</comment>
<dbReference type="Proteomes" id="UP001642260">
    <property type="component" value="Unassembled WGS sequence"/>
</dbReference>
<dbReference type="PANTHER" id="PTHR31798">
    <property type="entry name" value="HYDROXYPROLINE-RICH GLYCOPROTEIN-LIKE"/>
    <property type="match status" value="1"/>
</dbReference>
<gene>
    <name evidence="2" type="ORF">ERUC_LOCUS14856</name>
</gene>
<dbReference type="AlphaFoldDB" id="A0ABC8JS62"/>
<feature type="region of interest" description="Disordered" evidence="1">
    <location>
        <begin position="74"/>
        <end position="99"/>
    </location>
</feature>
<feature type="region of interest" description="Disordered" evidence="1">
    <location>
        <begin position="361"/>
        <end position="411"/>
    </location>
</feature>
<evidence type="ECO:0008006" key="4">
    <source>
        <dbReference type="Google" id="ProtNLM"/>
    </source>
</evidence>
<evidence type="ECO:0000313" key="3">
    <source>
        <dbReference type="Proteomes" id="UP001642260"/>
    </source>
</evidence>
<keyword evidence="3" id="KW-1185">Reference proteome</keyword>
<feature type="compositionally biased region" description="Basic and acidic residues" evidence="1">
    <location>
        <begin position="383"/>
        <end position="396"/>
    </location>
</feature>
<proteinExistence type="predicted"/>